<sequence>MNKLYIICLILTCTSCLYIRNNDDTEPQKSSFKAVTINRSDFENSTELMEAKPNIESGKIYVKDNYLIINEPNEGFHIYNNSNQKTPIKIGFLKILGSTDLTIKGDIIYANNAVDLIALKIDLELNSIEITKRVKNIFPEKASPDGYYNDTPTDEVLINWVLKN</sequence>
<gene>
    <name evidence="1" type="ORF">ACFQ1R_02155</name>
</gene>
<dbReference type="RefSeq" id="WP_379924466.1">
    <property type="nucleotide sequence ID" value="NZ_JBHTJI010000001.1"/>
</dbReference>
<protein>
    <submittedName>
        <fullName evidence="1">Uncharacterized protein</fullName>
    </submittedName>
</protein>
<keyword evidence="2" id="KW-1185">Reference proteome</keyword>
<comment type="caution">
    <text evidence="1">The sequence shown here is derived from an EMBL/GenBank/DDBJ whole genome shotgun (WGS) entry which is preliminary data.</text>
</comment>
<reference evidence="2" key="1">
    <citation type="journal article" date="2019" name="Int. J. Syst. Evol. Microbiol.">
        <title>The Global Catalogue of Microorganisms (GCM) 10K type strain sequencing project: providing services to taxonomists for standard genome sequencing and annotation.</title>
        <authorList>
            <consortium name="The Broad Institute Genomics Platform"/>
            <consortium name="The Broad Institute Genome Sequencing Center for Infectious Disease"/>
            <person name="Wu L."/>
            <person name="Ma J."/>
        </authorList>
    </citation>
    <scope>NUCLEOTIDE SEQUENCE [LARGE SCALE GENOMIC DNA]</scope>
    <source>
        <strain evidence="2">CCUG 62414</strain>
    </source>
</reference>
<name>A0ABW3JEQ0_9FLAO</name>
<organism evidence="1 2">
    <name type="scientific">Mariniflexile jejuense</name>
    <dbReference type="NCBI Taxonomy" id="1173582"/>
    <lineage>
        <taxon>Bacteria</taxon>
        <taxon>Pseudomonadati</taxon>
        <taxon>Bacteroidota</taxon>
        <taxon>Flavobacteriia</taxon>
        <taxon>Flavobacteriales</taxon>
        <taxon>Flavobacteriaceae</taxon>
        <taxon>Mariniflexile</taxon>
    </lineage>
</organism>
<evidence type="ECO:0000313" key="2">
    <source>
        <dbReference type="Proteomes" id="UP001597061"/>
    </source>
</evidence>
<dbReference type="Proteomes" id="UP001597061">
    <property type="component" value="Unassembled WGS sequence"/>
</dbReference>
<dbReference type="EMBL" id="JBHTJI010000001">
    <property type="protein sequence ID" value="MFD0988887.1"/>
    <property type="molecule type" value="Genomic_DNA"/>
</dbReference>
<proteinExistence type="predicted"/>
<accession>A0ABW3JEQ0</accession>
<evidence type="ECO:0000313" key="1">
    <source>
        <dbReference type="EMBL" id="MFD0988887.1"/>
    </source>
</evidence>